<evidence type="ECO:0000313" key="2">
    <source>
        <dbReference type="Proteomes" id="UP001163835"/>
    </source>
</evidence>
<protein>
    <submittedName>
        <fullName evidence="1">Uncharacterized protein</fullName>
    </submittedName>
</protein>
<gene>
    <name evidence="1" type="ORF">F5876DRAFT_77407</name>
</gene>
<name>A0ACC1TYW2_9AGAR</name>
<evidence type="ECO:0000313" key="1">
    <source>
        <dbReference type="EMBL" id="KAJ3809793.1"/>
    </source>
</evidence>
<organism evidence="1 2">
    <name type="scientific">Lentinula aff. lateritia</name>
    <dbReference type="NCBI Taxonomy" id="2804960"/>
    <lineage>
        <taxon>Eukaryota</taxon>
        <taxon>Fungi</taxon>
        <taxon>Dikarya</taxon>
        <taxon>Basidiomycota</taxon>
        <taxon>Agaricomycotina</taxon>
        <taxon>Agaricomycetes</taxon>
        <taxon>Agaricomycetidae</taxon>
        <taxon>Agaricales</taxon>
        <taxon>Marasmiineae</taxon>
        <taxon>Omphalotaceae</taxon>
        <taxon>Lentinula</taxon>
    </lineage>
</organism>
<dbReference type="Proteomes" id="UP001163835">
    <property type="component" value="Unassembled WGS sequence"/>
</dbReference>
<sequence length="189" mass="20715">MLDHSSGSGWGEPESSSNLRRPKAPPESVRDDWEDDDDDDEPQEEKNKKIWHKANHEAAAPMPTFIVSSSAVASPPPIAAFQPAFKILKRPVNSSDGSFSPPLSPPKDSLEDREARYQVARNRIFGVTTSPTAPSSDTNSIHLAEKKDNVVIRNPRGPDETPSTDTTPSKGFNDRRLKTPPSSASMENQ</sequence>
<reference evidence="1" key="1">
    <citation type="submission" date="2022-09" db="EMBL/GenBank/DDBJ databases">
        <title>A Global Phylogenomic Analysis of the Shiitake Genus Lentinula.</title>
        <authorList>
            <consortium name="DOE Joint Genome Institute"/>
            <person name="Sierra-Patev S."/>
            <person name="Min B."/>
            <person name="Naranjo-Ortiz M."/>
            <person name="Looney B."/>
            <person name="Konkel Z."/>
            <person name="Slot J.C."/>
            <person name="Sakamoto Y."/>
            <person name="Steenwyk J.L."/>
            <person name="Rokas A."/>
            <person name="Carro J."/>
            <person name="Camarero S."/>
            <person name="Ferreira P."/>
            <person name="Molpeceres G."/>
            <person name="Ruiz-Duenas F.J."/>
            <person name="Serrano A."/>
            <person name="Henrissat B."/>
            <person name="Drula E."/>
            <person name="Hughes K.W."/>
            <person name="Mata J.L."/>
            <person name="Ishikawa N.K."/>
            <person name="Vargas-Isla R."/>
            <person name="Ushijima S."/>
            <person name="Smith C.A."/>
            <person name="Ahrendt S."/>
            <person name="Andreopoulos W."/>
            <person name="He G."/>
            <person name="Labutti K."/>
            <person name="Lipzen A."/>
            <person name="Ng V."/>
            <person name="Riley R."/>
            <person name="Sandor L."/>
            <person name="Barry K."/>
            <person name="Martinez A.T."/>
            <person name="Xiao Y."/>
            <person name="Gibbons J.G."/>
            <person name="Terashima K."/>
            <person name="Grigoriev I.V."/>
            <person name="Hibbett D.S."/>
        </authorList>
    </citation>
    <scope>NUCLEOTIDE SEQUENCE</scope>
    <source>
        <strain evidence="1">TMI1499</strain>
    </source>
</reference>
<dbReference type="EMBL" id="MU795136">
    <property type="protein sequence ID" value="KAJ3809793.1"/>
    <property type="molecule type" value="Genomic_DNA"/>
</dbReference>
<proteinExistence type="predicted"/>
<comment type="caution">
    <text evidence="1">The sequence shown here is derived from an EMBL/GenBank/DDBJ whole genome shotgun (WGS) entry which is preliminary data.</text>
</comment>
<accession>A0ACC1TYW2</accession>
<keyword evidence="2" id="KW-1185">Reference proteome</keyword>